<keyword evidence="2" id="KW-1185">Reference proteome</keyword>
<dbReference type="Proteomes" id="UP000325440">
    <property type="component" value="Unassembled WGS sequence"/>
</dbReference>
<organism evidence="1 2">
    <name type="scientific">Cinara cedri</name>
    <dbReference type="NCBI Taxonomy" id="506608"/>
    <lineage>
        <taxon>Eukaryota</taxon>
        <taxon>Metazoa</taxon>
        <taxon>Ecdysozoa</taxon>
        <taxon>Arthropoda</taxon>
        <taxon>Hexapoda</taxon>
        <taxon>Insecta</taxon>
        <taxon>Pterygota</taxon>
        <taxon>Neoptera</taxon>
        <taxon>Paraneoptera</taxon>
        <taxon>Hemiptera</taxon>
        <taxon>Sternorrhyncha</taxon>
        <taxon>Aphidomorpha</taxon>
        <taxon>Aphidoidea</taxon>
        <taxon>Aphididae</taxon>
        <taxon>Lachninae</taxon>
        <taxon>Cinara</taxon>
    </lineage>
</organism>
<dbReference type="EMBL" id="CABPRJ010001495">
    <property type="protein sequence ID" value="VVC38742.1"/>
    <property type="molecule type" value="Genomic_DNA"/>
</dbReference>
<evidence type="ECO:0000313" key="1">
    <source>
        <dbReference type="EMBL" id="VVC38742.1"/>
    </source>
</evidence>
<proteinExistence type="predicted"/>
<reference evidence="1 2" key="1">
    <citation type="submission" date="2019-08" db="EMBL/GenBank/DDBJ databases">
        <authorList>
            <person name="Alioto T."/>
            <person name="Alioto T."/>
            <person name="Gomez Garrido J."/>
        </authorList>
    </citation>
    <scope>NUCLEOTIDE SEQUENCE [LARGE SCALE GENOMIC DNA]</scope>
</reference>
<evidence type="ECO:0000313" key="2">
    <source>
        <dbReference type="Proteomes" id="UP000325440"/>
    </source>
</evidence>
<sequence length="62" mass="6861">MGGVVYVQDATKDDSIRIVPEGGLGWFRRMRISIKVTVLIKDADADADITKPGRRTIGWLVC</sequence>
<accession>A0A5E4N559</accession>
<dbReference type="AlphaFoldDB" id="A0A5E4N559"/>
<protein>
    <submittedName>
        <fullName evidence="1">Uncharacterized protein</fullName>
    </submittedName>
</protein>
<gene>
    <name evidence="1" type="ORF">CINCED_3A024898</name>
</gene>
<name>A0A5E4N559_9HEMI</name>